<organism evidence="2 3">
    <name type="scientific">Paramecium sonneborni</name>
    <dbReference type="NCBI Taxonomy" id="65129"/>
    <lineage>
        <taxon>Eukaryota</taxon>
        <taxon>Sar</taxon>
        <taxon>Alveolata</taxon>
        <taxon>Ciliophora</taxon>
        <taxon>Intramacronucleata</taxon>
        <taxon>Oligohymenophorea</taxon>
        <taxon>Peniculida</taxon>
        <taxon>Parameciidae</taxon>
        <taxon>Paramecium</taxon>
    </lineage>
</organism>
<evidence type="ECO:0000256" key="1">
    <source>
        <dbReference type="SAM" id="MobiDB-lite"/>
    </source>
</evidence>
<dbReference type="EMBL" id="CAJJDN010000040">
    <property type="protein sequence ID" value="CAD8080377.1"/>
    <property type="molecule type" value="Genomic_DNA"/>
</dbReference>
<sequence>MSHFSDRCKTDPNDDGEIKHKSRQVQQFIQNSKEEQQKLIILYKKDIDLQSQKIKEKRIQKRNFKKQIAKSQSCGIYMTNLISESQSLADTEDYQESLYEDALLELDNQRDDKIYRIVQHYNNQINNLRMIEFTEETLQQMFFFEKKNGKKSKIYKDNMNKQRLIKLNNECIQFQNVVDIIQCAQSFINLNYTLLRFMLNLYWSLYTQF</sequence>
<gene>
    <name evidence="2" type="ORF">PSON_ATCC_30995.1.T0400208</name>
</gene>
<accession>A0A8S1MIH2</accession>
<comment type="caution">
    <text evidence="2">The sequence shown here is derived from an EMBL/GenBank/DDBJ whole genome shotgun (WGS) entry which is preliminary data.</text>
</comment>
<protein>
    <submittedName>
        <fullName evidence="2">Uncharacterized protein</fullName>
    </submittedName>
</protein>
<keyword evidence="3" id="KW-1185">Reference proteome</keyword>
<reference evidence="2" key="1">
    <citation type="submission" date="2021-01" db="EMBL/GenBank/DDBJ databases">
        <authorList>
            <consortium name="Genoscope - CEA"/>
            <person name="William W."/>
        </authorList>
    </citation>
    <scope>NUCLEOTIDE SEQUENCE</scope>
</reference>
<feature type="region of interest" description="Disordered" evidence="1">
    <location>
        <begin position="1"/>
        <end position="20"/>
    </location>
</feature>
<dbReference type="Proteomes" id="UP000692954">
    <property type="component" value="Unassembled WGS sequence"/>
</dbReference>
<evidence type="ECO:0000313" key="3">
    <source>
        <dbReference type="Proteomes" id="UP000692954"/>
    </source>
</evidence>
<proteinExistence type="predicted"/>
<dbReference type="AlphaFoldDB" id="A0A8S1MIH2"/>
<feature type="compositionally biased region" description="Basic and acidic residues" evidence="1">
    <location>
        <begin position="1"/>
        <end position="19"/>
    </location>
</feature>
<name>A0A8S1MIH2_9CILI</name>
<evidence type="ECO:0000313" key="2">
    <source>
        <dbReference type="EMBL" id="CAD8080377.1"/>
    </source>
</evidence>